<dbReference type="Proteomes" id="UP000297565">
    <property type="component" value="Unassembled WGS sequence"/>
</dbReference>
<dbReference type="AlphaFoldDB" id="A0AAX2S011"/>
<evidence type="ECO:0000313" key="3">
    <source>
        <dbReference type="Proteomes" id="UP000297565"/>
    </source>
</evidence>
<accession>A0AAX2S011</accession>
<proteinExistence type="predicted"/>
<feature type="coiled-coil region" evidence="1">
    <location>
        <begin position="27"/>
        <end position="61"/>
    </location>
</feature>
<dbReference type="EMBL" id="SNRV01000035">
    <property type="protein sequence ID" value="TEW27629.1"/>
    <property type="molecule type" value="Genomic_DNA"/>
</dbReference>
<protein>
    <submittedName>
        <fullName evidence="2">Uncharacterized protein</fullName>
    </submittedName>
</protein>
<sequence length="75" mass="8968">MKLKNPFALVHKLRQYKALYKRQCQQLTAYNDQITELMTENNQQQKQIRFLQSELKIANEQLNLATISVNLFQQK</sequence>
<gene>
    <name evidence="2" type="ORF">E2R48_09475</name>
</gene>
<organism evidence="2 3">
    <name type="scientific">Histophilus somni</name>
    <name type="common">Haemophilus somnus</name>
    <dbReference type="NCBI Taxonomy" id="731"/>
    <lineage>
        <taxon>Bacteria</taxon>
        <taxon>Pseudomonadati</taxon>
        <taxon>Pseudomonadota</taxon>
        <taxon>Gammaproteobacteria</taxon>
        <taxon>Pasteurellales</taxon>
        <taxon>Pasteurellaceae</taxon>
        <taxon>Histophilus</taxon>
    </lineage>
</organism>
<evidence type="ECO:0000256" key="1">
    <source>
        <dbReference type="SAM" id="Coils"/>
    </source>
</evidence>
<dbReference type="RefSeq" id="WP_134244511.1">
    <property type="nucleotide sequence ID" value="NZ_SNRV01000035.1"/>
</dbReference>
<keyword evidence="1" id="KW-0175">Coiled coil</keyword>
<evidence type="ECO:0000313" key="2">
    <source>
        <dbReference type="EMBL" id="TEW27629.1"/>
    </source>
</evidence>
<comment type="caution">
    <text evidence="2">The sequence shown here is derived from an EMBL/GenBank/DDBJ whole genome shotgun (WGS) entry which is preliminary data.</text>
</comment>
<reference evidence="2 3" key="1">
    <citation type="submission" date="2019-03" db="EMBL/GenBank/DDBJ databases">
        <title>Horizontal Gene Transfer Machinery in Histophilus somni.</title>
        <authorList>
            <person name="Mostafa Nazari M."/>
            <person name="Liljebjelke K."/>
        </authorList>
    </citation>
    <scope>NUCLEOTIDE SEQUENCE [LARGE SCALE GENOMIC DNA]</scope>
    <source>
        <strain evidence="2 3">UOC-EPH-KLM-04</strain>
    </source>
</reference>
<name>A0AAX2S011_HISSO</name>